<protein>
    <submittedName>
        <fullName evidence="2">MerR-like DNA binding protein</fullName>
    </submittedName>
</protein>
<organism evidence="2 3">
    <name type="scientific">Rivihabitans pingtungensis</name>
    <dbReference type="NCBI Taxonomy" id="1054498"/>
    <lineage>
        <taxon>Bacteria</taxon>
        <taxon>Pseudomonadati</taxon>
        <taxon>Pseudomonadota</taxon>
        <taxon>Betaproteobacteria</taxon>
        <taxon>Neisseriales</taxon>
        <taxon>Aquaspirillaceae</taxon>
        <taxon>Rivihabitans</taxon>
    </lineage>
</organism>
<dbReference type="Proteomes" id="UP000247555">
    <property type="component" value="Unassembled WGS sequence"/>
</dbReference>
<dbReference type="RefSeq" id="WP_110389991.1">
    <property type="nucleotide sequence ID" value="NZ_QJKI01000004.1"/>
</dbReference>
<evidence type="ECO:0000259" key="1">
    <source>
        <dbReference type="Pfam" id="PF13411"/>
    </source>
</evidence>
<dbReference type="InterPro" id="IPR000551">
    <property type="entry name" value="MerR-type_HTH_dom"/>
</dbReference>
<dbReference type="InterPro" id="IPR009061">
    <property type="entry name" value="DNA-bd_dom_put_sf"/>
</dbReference>
<accession>A0A318KTY7</accession>
<gene>
    <name evidence="2" type="ORF">DFR34_10470</name>
</gene>
<feature type="domain" description="HTH merR-type" evidence="1">
    <location>
        <begin position="20"/>
        <end position="72"/>
    </location>
</feature>
<sequence>MTTTRPSTPDLPPVPGKRYFTISEVSELTGLTPELLHQWELASAPPGLAAQARPRRHYQHHEVLLVRRMRNALLASRPATTPAPATANGRLGASSLRAELASILAWLDI</sequence>
<evidence type="ECO:0000313" key="3">
    <source>
        <dbReference type="Proteomes" id="UP000247555"/>
    </source>
</evidence>
<proteinExistence type="predicted"/>
<dbReference type="GO" id="GO:0006355">
    <property type="term" value="P:regulation of DNA-templated transcription"/>
    <property type="evidence" value="ECO:0007669"/>
    <property type="project" value="InterPro"/>
</dbReference>
<comment type="caution">
    <text evidence="2">The sequence shown here is derived from an EMBL/GenBank/DDBJ whole genome shotgun (WGS) entry which is preliminary data.</text>
</comment>
<dbReference type="Gene3D" id="1.10.1660.10">
    <property type="match status" value="1"/>
</dbReference>
<dbReference type="GO" id="GO:0003677">
    <property type="term" value="F:DNA binding"/>
    <property type="evidence" value="ECO:0007669"/>
    <property type="project" value="InterPro"/>
</dbReference>
<keyword evidence="3" id="KW-1185">Reference proteome</keyword>
<reference evidence="2 3" key="1">
    <citation type="submission" date="2018-05" db="EMBL/GenBank/DDBJ databases">
        <title>Genomic Encyclopedia of Type Strains, Phase IV (KMG-IV): sequencing the most valuable type-strain genomes for metagenomic binning, comparative biology and taxonomic classification.</title>
        <authorList>
            <person name="Goeker M."/>
        </authorList>
    </citation>
    <scope>NUCLEOTIDE SEQUENCE [LARGE SCALE GENOMIC DNA]</scope>
    <source>
        <strain evidence="2 3">DSM 29661</strain>
    </source>
</reference>
<name>A0A318KTY7_9NEIS</name>
<evidence type="ECO:0000313" key="2">
    <source>
        <dbReference type="EMBL" id="PXX80298.1"/>
    </source>
</evidence>
<dbReference type="AlphaFoldDB" id="A0A318KTY7"/>
<dbReference type="SUPFAM" id="SSF46955">
    <property type="entry name" value="Putative DNA-binding domain"/>
    <property type="match status" value="1"/>
</dbReference>
<dbReference type="Pfam" id="PF13411">
    <property type="entry name" value="MerR_1"/>
    <property type="match status" value="1"/>
</dbReference>
<dbReference type="EMBL" id="QJKI01000004">
    <property type="protein sequence ID" value="PXX80298.1"/>
    <property type="molecule type" value="Genomic_DNA"/>
</dbReference>
<dbReference type="OrthoDB" id="9810140at2"/>